<reference evidence="2" key="1">
    <citation type="journal article" date="2021" name="Proc. Natl. Acad. Sci. U.S.A.">
        <title>Global biogeography of chemosynthetic symbionts reveals both localized and globally distributed symbiont groups. .</title>
        <authorList>
            <person name="Osvatic J.T."/>
            <person name="Wilkins L.G.E."/>
            <person name="Leibrecht L."/>
            <person name="Leray M."/>
            <person name="Zauner S."/>
            <person name="Polzin J."/>
            <person name="Camacho Y."/>
            <person name="Gros O."/>
            <person name="van Gils J.A."/>
            <person name="Eisen J.A."/>
            <person name="Petersen J.M."/>
            <person name="Yuen B."/>
        </authorList>
    </citation>
    <scope>NUCLEOTIDE SEQUENCE</scope>
    <source>
        <strain evidence="2">MAGL173</strain>
    </source>
</reference>
<dbReference type="Proteomes" id="UP000886687">
    <property type="component" value="Unassembled WGS sequence"/>
</dbReference>
<evidence type="ECO:0000313" key="3">
    <source>
        <dbReference type="Proteomes" id="UP000886687"/>
    </source>
</evidence>
<dbReference type="AlphaFoldDB" id="A0A9E4K784"/>
<comment type="caution">
    <text evidence="2">The sequence shown here is derived from an EMBL/GenBank/DDBJ whole genome shotgun (WGS) entry which is preliminary data.</text>
</comment>
<proteinExistence type="predicted"/>
<accession>A0A9E4K784</accession>
<dbReference type="Pfam" id="PF07589">
    <property type="entry name" value="PEP-CTERM"/>
    <property type="match status" value="1"/>
</dbReference>
<dbReference type="NCBIfam" id="TIGR02595">
    <property type="entry name" value="PEP_CTERM"/>
    <property type="match status" value="1"/>
</dbReference>
<dbReference type="InterPro" id="IPR013424">
    <property type="entry name" value="Ice-binding_C"/>
</dbReference>
<dbReference type="EMBL" id="JAEPDI010000020">
    <property type="protein sequence ID" value="MCG7941121.1"/>
    <property type="molecule type" value="Genomic_DNA"/>
</dbReference>
<sequence>MKRLLTCFLGPLLYTGLLTQVGATIISGEVTVGTGDFVLLDPVFTESSPDNTVGNNTFQTNNLYGFNEDQNISLFDDLNVDILADGAGGGSGPGILSTGSMVASHYIFFDPRRSTSQVGRVTFDSDILGILTSTSNLAASDFLINNNVTYLNPRLRGLEANDSVAITGSNEIEVDWRASSPGDYIRVLTAYSPEEPPTAAVPEPSTLALLSIGLLGLFGLLRRRAVA</sequence>
<protein>
    <submittedName>
        <fullName evidence="2">PEP-CTERM sorting domain-containing protein</fullName>
    </submittedName>
</protein>
<gene>
    <name evidence="2" type="ORF">JAZ04_19990</name>
</gene>
<feature type="domain" description="Ice-binding protein C-terminal" evidence="1">
    <location>
        <begin position="200"/>
        <end position="223"/>
    </location>
</feature>
<evidence type="ECO:0000313" key="2">
    <source>
        <dbReference type="EMBL" id="MCG7941121.1"/>
    </source>
</evidence>
<name>A0A9E4K784_9GAMM</name>
<evidence type="ECO:0000259" key="1">
    <source>
        <dbReference type="Pfam" id="PF07589"/>
    </source>
</evidence>
<organism evidence="2 3">
    <name type="scientific">Candidatus Thiodiazotropha lotti</name>
    <dbReference type="NCBI Taxonomy" id="2792787"/>
    <lineage>
        <taxon>Bacteria</taxon>
        <taxon>Pseudomonadati</taxon>
        <taxon>Pseudomonadota</taxon>
        <taxon>Gammaproteobacteria</taxon>
        <taxon>Chromatiales</taxon>
        <taxon>Sedimenticolaceae</taxon>
        <taxon>Candidatus Thiodiazotropha</taxon>
    </lineage>
</organism>